<dbReference type="CDD" id="cd00165">
    <property type="entry name" value="S4"/>
    <property type="match status" value="1"/>
</dbReference>
<feature type="transmembrane region" description="Helical" evidence="5">
    <location>
        <begin position="519"/>
        <end position="540"/>
    </location>
</feature>
<proteinExistence type="inferred from homology"/>
<dbReference type="SUPFAM" id="SSF55174">
    <property type="entry name" value="Alpha-L RNA-binding motif"/>
    <property type="match status" value="1"/>
</dbReference>
<dbReference type="EMBL" id="JAQQAF010000002">
    <property type="protein sequence ID" value="KAJ8504729.1"/>
    <property type="molecule type" value="Genomic_DNA"/>
</dbReference>
<reference evidence="7 8" key="1">
    <citation type="submission" date="2022-12" db="EMBL/GenBank/DDBJ databases">
        <title>Chromosome-scale assembly of the Ensete ventricosum genome.</title>
        <authorList>
            <person name="Dussert Y."/>
            <person name="Stocks J."/>
            <person name="Wendawek A."/>
            <person name="Woldeyes F."/>
            <person name="Nichols R.A."/>
            <person name="Borrell J.S."/>
        </authorList>
    </citation>
    <scope>NUCLEOTIDE SEQUENCE [LARGE SCALE GENOMIC DNA]</scope>
    <source>
        <strain evidence="8">cv. Maze</strain>
        <tissue evidence="7">Seeds</tissue>
    </source>
</reference>
<dbReference type="InterPro" id="IPR018496">
    <property type="entry name" value="PsdUridine_synth_RsuA/RluB_CS"/>
</dbReference>
<dbReference type="FunFam" id="3.30.70.1560:FF:000004">
    <property type="entry name" value="Ribosomal large subunit pseudouridine synthase B"/>
    <property type="match status" value="1"/>
</dbReference>
<dbReference type="Gene3D" id="3.30.70.1560">
    <property type="entry name" value="Alpha-L RNA-binding motif"/>
    <property type="match status" value="1"/>
</dbReference>
<dbReference type="GO" id="GO:0003723">
    <property type="term" value="F:RNA binding"/>
    <property type="evidence" value="ECO:0007669"/>
    <property type="project" value="UniProtKB-KW"/>
</dbReference>
<evidence type="ECO:0000256" key="5">
    <source>
        <dbReference type="SAM" id="Phobius"/>
    </source>
</evidence>
<keyword evidence="3" id="KW-0694">RNA-binding</keyword>
<dbReference type="SMART" id="SM00363">
    <property type="entry name" value="S4"/>
    <property type="match status" value="1"/>
</dbReference>
<evidence type="ECO:0000313" key="7">
    <source>
        <dbReference type="EMBL" id="KAJ8504729.1"/>
    </source>
</evidence>
<evidence type="ECO:0000256" key="3">
    <source>
        <dbReference type="PROSITE-ProRule" id="PRU00182"/>
    </source>
</evidence>
<keyword evidence="8" id="KW-1185">Reference proteome</keyword>
<evidence type="ECO:0000313" key="8">
    <source>
        <dbReference type="Proteomes" id="UP001222027"/>
    </source>
</evidence>
<dbReference type="PANTHER" id="PTHR47683">
    <property type="entry name" value="PSEUDOURIDINE SYNTHASE FAMILY PROTEIN-RELATED"/>
    <property type="match status" value="1"/>
</dbReference>
<name>A0AAV8RLF1_ENSVE</name>
<evidence type="ECO:0000256" key="4">
    <source>
        <dbReference type="SAM" id="MobiDB-lite"/>
    </source>
</evidence>
<dbReference type="InterPro" id="IPR029164">
    <property type="entry name" value="PIG-Y"/>
</dbReference>
<organism evidence="7 8">
    <name type="scientific">Ensete ventricosum</name>
    <name type="common">Abyssinian banana</name>
    <name type="synonym">Musa ensete</name>
    <dbReference type="NCBI Taxonomy" id="4639"/>
    <lineage>
        <taxon>Eukaryota</taxon>
        <taxon>Viridiplantae</taxon>
        <taxon>Streptophyta</taxon>
        <taxon>Embryophyta</taxon>
        <taxon>Tracheophyta</taxon>
        <taxon>Spermatophyta</taxon>
        <taxon>Magnoliopsida</taxon>
        <taxon>Liliopsida</taxon>
        <taxon>Zingiberales</taxon>
        <taxon>Musaceae</taxon>
        <taxon>Ensete</taxon>
    </lineage>
</organism>
<dbReference type="InterPro" id="IPR006145">
    <property type="entry name" value="PsdUridine_synth_RsuA/RluA"/>
</dbReference>
<dbReference type="Pfam" id="PF00849">
    <property type="entry name" value="PseudoU_synth_2"/>
    <property type="match status" value="1"/>
</dbReference>
<dbReference type="AlphaFoldDB" id="A0AAV8RLF1"/>
<protein>
    <recommendedName>
        <fullName evidence="6">RNA-binding S4 domain-containing protein</fullName>
    </recommendedName>
</protein>
<dbReference type="PROSITE" id="PS50889">
    <property type="entry name" value="S4"/>
    <property type="match status" value="1"/>
</dbReference>
<dbReference type="Gene3D" id="3.30.70.580">
    <property type="entry name" value="Pseudouridine synthase I, catalytic domain, N-terminal subdomain"/>
    <property type="match status" value="1"/>
</dbReference>
<dbReference type="GO" id="GO:0032544">
    <property type="term" value="P:plastid translation"/>
    <property type="evidence" value="ECO:0007669"/>
    <property type="project" value="TreeGrafter"/>
</dbReference>
<accession>A0AAV8RLF1</accession>
<keyword evidence="5" id="KW-0812">Transmembrane</keyword>
<feature type="transmembrane region" description="Helical" evidence="5">
    <location>
        <begin position="479"/>
        <end position="499"/>
    </location>
</feature>
<dbReference type="Proteomes" id="UP001222027">
    <property type="component" value="Unassembled WGS sequence"/>
</dbReference>
<dbReference type="GO" id="GO:0009982">
    <property type="term" value="F:pseudouridine synthase activity"/>
    <property type="evidence" value="ECO:0007669"/>
    <property type="project" value="InterPro"/>
</dbReference>
<dbReference type="PROSITE" id="PS01149">
    <property type="entry name" value="PSI_RSU"/>
    <property type="match status" value="1"/>
</dbReference>
<dbReference type="InterPro" id="IPR050343">
    <property type="entry name" value="RsuA_PseudoU_synthase"/>
</dbReference>
<comment type="caution">
    <text evidence="7">The sequence shown here is derived from an EMBL/GenBank/DDBJ whole genome shotgun (WGS) entry which is preliminary data.</text>
</comment>
<evidence type="ECO:0000256" key="2">
    <source>
        <dbReference type="ARBA" id="ARBA00023235"/>
    </source>
</evidence>
<dbReference type="GO" id="GO:0001522">
    <property type="term" value="P:pseudouridine synthesis"/>
    <property type="evidence" value="ECO:0007669"/>
    <property type="project" value="InterPro"/>
</dbReference>
<keyword evidence="5" id="KW-1133">Transmembrane helix</keyword>
<dbReference type="SUPFAM" id="SSF55120">
    <property type="entry name" value="Pseudouridine synthase"/>
    <property type="match status" value="1"/>
</dbReference>
<evidence type="ECO:0000259" key="6">
    <source>
        <dbReference type="SMART" id="SM00363"/>
    </source>
</evidence>
<sequence length="568" mass="63108">MAATMAFAAFHPFPTLRRVPFLRRISAATEFNISFGTAPSPDVKEAATKTLVPDPFSPDPSAAPIPMLIPWIVRGEDGQLTLQSNPPARFLQAMVEAKMAKKEKKKVDKKKPSGATVTAPSSLASTTSAPKYSKAARRFYNQNIREQPQRLSKVLAAAGVASRRSCEELIFEGKVTVNGSVCTSPQTRVDLAKDSIYVNGNRLSKKLPPKLYFALNKPKGYICSGAEDSKSVVSLFGDFLKSWSKSYPGLPKPRLFTVGRLDVATTGLIIVTNDGDFAQRISHPSSELRKEYIATVDGKVNRRHLGALSEGTEVEGVHCVPDLVELLSNQPDASRPRLRIVVHDGRNHEVRELVKNAGLQLYSLKRVGMGGFRLPSDLGLGKYVELKQADFNILDPIRHNHLLASTRYQTTRPSLSRAVLLCATGLELGLFIVGRGLTENVDGGPQPLLGPSRLLQRWQRLLEARTMLRPTFSRSNLCCGWICIIFGVISFVVFCYAAIISKLLSESRNQILLSIQNDWYYCFLVPLTLPVMIILVYLHWLSWFPPRILVGLYEELFEHISKPVEIPW</sequence>
<feature type="domain" description="RNA-binding S4" evidence="6">
    <location>
        <begin position="149"/>
        <end position="208"/>
    </location>
</feature>
<dbReference type="Pfam" id="PF01479">
    <property type="entry name" value="S4"/>
    <property type="match status" value="1"/>
</dbReference>
<keyword evidence="2" id="KW-0413">Isomerase</keyword>
<evidence type="ECO:0000256" key="1">
    <source>
        <dbReference type="ARBA" id="ARBA00008348"/>
    </source>
</evidence>
<dbReference type="InterPro" id="IPR020094">
    <property type="entry name" value="TruA/RsuA/RluB/E/F_N"/>
</dbReference>
<dbReference type="FunFam" id="3.30.70.580:FF:000013">
    <property type="entry name" value="Ribosomal large subunit pseudouridine synthase B"/>
    <property type="match status" value="1"/>
</dbReference>
<dbReference type="InterPro" id="IPR036986">
    <property type="entry name" value="S4_RNA-bd_sf"/>
</dbReference>
<feature type="region of interest" description="Disordered" evidence="4">
    <location>
        <begin position="102"/>
        <end position="126"/>
    </location>
</feature>
<dbReference type="FunFam" id="3.10.290.10:FF:000003">
    <property type="entry name" value="Pseudouridine synthase"/>
    <property type="match status" value="1"/>
</dbReference>
<gene>
    <name evidence="7" type="ORF">OPV22_005615</name>
</gene>
<dbReference type="InterPro" id="IPR020103">
    <property type="entry name" value="PsdUridine_synth_cat_dom_sf"/>
</dbReference>
<dbReference type="GO" id="GO:0000489">
    <property type="term" value="P:maturation of SSU-rRNA from tetracistronic rRNA transcript (SSU-rRNA, LSU-rRNA, 4.5S-rRNA, 5S-rRNA)"/>
    <property type="evidence" value="ECO:0007669"/>
    <property type="project" value="TreeGrafter"/>
</dbReference>
<feature type="compositionally biased region" description="Low complexity" evidence="4">
    <location>
        <begin position="115"/>
        <end position="126"/>
    </location>
</feature>
<dbReference type="InterPro" id="IPR002942">
    <property type="entry name" value="S4_RNA-bd"/>
</dbReference>
<dbReference type="GO" id="GO:0009507">
    <property type="term" value="C:chloroplast"/>
    <property type="evidence" value="ECO:0007669"/>
    <property type="project" value="TreeGrafter"/>
</dbReference>
<dbReference type="InterPro" id="IPR042092">
    <property type="entry name" value="PsdUridine_s_RsuA/RluB/E/F_cat"/>
</dbReference>
<dbReference type="Gene3D" id="3.10.290.10">
    <property type="entry name" value="RNA-binding S4 domain"/>
    <property type="match status" value="1"/>
</dbReference>
<dbReference type="PANTHER" id="PTHR47683:SF2">
    <property type="entry name" value="RNA-BINDING S4 DOMAIN-CONTAINING PROTEIN"/>
    <property type="match status" value="1"/>
</dbReference>
<comment type="similarity">
    <text evidence="1">Belongs to the pseudouridine synthase RsuA family.</text>
</comment>
<dbReference type="GO" id="GO:0000488">
    <property type="term" value="P:maturation of LSU-rRNA from tetracistronic rRNA transcript (SSU-rRNA, LSU-rRNA, 4.5S-rRNA, 5S-rRNA)"/>
    <property type="evidence" value="ECO:0007669"/>
    <property type="project" value="TreeGrafter"/>
</dbReference>
<dbReference type="Pfam" id="PF15159">
    <property type="entry name" value="PIG-Y"/>
    <property type="match status" value="1"/>
</dbReference>
<keyword evidence="5" id="KW-0472">Membrane</keyword>